<evidence type="ECO:0000313" key="2">
    <source>
        <dbReference type="EMBL" id="CAB5068742.1"/>
    </source>
</evidence>
<dbReference type="SUPFAM" id="SSF63829">
    <property type="entry name" value="Calcium-dependent phosphotriesterase"/>
    <property type="match status" value="1"/>
</dbReference>
<gene>
    <name evidence="1" type="ORF">UFOPK2806_01854</name>
    <name evidence="2" type="ORF">UFOPK4306_02505</name>
</gene>
<dbReference type="InterPro" id="IPR052918">
    <property type="entry name" value="Motility_Chemotaxis_Reg"/>
</dbReference>
<dbReference type="EMBL" id="CAEZYY010000030">
    <property type="protein sequence ID" value="CAB4763474.1"/>
    <property type="molecule type" value="Genomic_DNA"/>
</dbReference>
<dbReference type="PANTHER" id="PTHR35580:SF1">
    <property type="entry name" value="PHYTASE-LIKE DOMAIN-CONTAINING PROTEIN"/>
    <property type="match status" value="1"/>
</dbReference>
<reference evidence="2" key="1">
    <citation type="submission" date="2020-05" db="EMBL/GenBank/DDBJ databases">
        <authorList>
            <person name="Chiriac C."/>
            <person name="Salcher M."/>
            <person name="Ghai R."/>
            <person name="Kavagutti S V."/>
        </authorList>
    </citation>
    <scope>NUCLEOTIDE SEQUENCE</scope>
</reference>
<name>A0A6J7UUG2_9ZZZZ</name>
<protein>
    <submittedName>
        <fullName evidence="2">Unannotated protein</fullName>
    </submittedName>
</protein>
<evidence type="ECO:0000313" key="1">
    <source>
        <dbReference type="EMBL" id="CAB4763474.1"/>
    </source>
</evidence>
<dbReference type="AlphaFoldDB" id="A0A6J7UUG2"/>
<dbReference type="PANTHER" id="PTHR35580">
    <property type="entry name" value="CELL SURFACE GLYCOPROTEIN (S-LAYER PROTEIN)-LIKE PROTEIN"/>
    <property type="match status" value="1"/>
</dbReference>
<sequence>MFRRYRVLAGAVVATALLTATAVRAEARPSVYWTDQFGSSSFDVGTAIAVAPNGDTVVYGAVAGAVVDGFTAGGPNDLILAKYNRSGDRKWIVEFGSPAMEHSTRTIGLASNGDIIVAGTVVGDSFTGFTLVGSSDVFVARFNRNGRQLWLKQYAASDTQLASAVAVSPSGDIYLAMHSDSAFPDGTSGLTTVFGGFDAVVTKLDRKGNVKWSRSVGTSGDDAGLGVTVSRRNEVYLVGSTAGELPGTGRSGGDDDGFIVKFDKSGTQLWQDQSGDVGFDSLTAVTTNARGEVYAAGSTEALHGGNVVGFKDLQGARDGIVVKFDRLGAVLWANQHGTPGIDDDLSIAVAKNGQVYVGGQTDGAWTGFSNRGGIDGYVAHLTPAGDTVTARQFGTSGDDSNSQFGLGLAMYGNSRVLVTSSVDSTSLWGHESAGDLDIYVAALPTP</sequence>
<dbReference type="EMBL" id="CAFBQP010000159">
    <property type="protein sequence ID" value="CAB5068742.1"/>
    <property type="molecule type" value="Genomic_DNA"/>
</dbReference>
<proteinExistence type="predicted"/>
<accession>A0A6J7UUG2</accession>
<organism evidence="2">
    <name type="scientific">freshwater metagenome</name>
    <dbReference type="NCBI Taxonomy" id="449393"/>
    <lineage>
        <taxon>unclassified sequences</taxon>
        <taxon>metagenomes</taxon>
        <taxon>ecological metagenomes</taxon>
    </lineage>
</organism>